<dbReference type="SUPFAM" id="SSF53756">
    <property type="entry name" value="UDP-Glycosyltransferase/glycogen phosphorylase"/>
    <property type="match status" value="1"/>
</dbReference>
<keyword evidence="2" id="KW-0808">Transferase</keyword>
<keyword evidence="3" id="KW-1185">Reference proteome</keyword>
<gene>
    <name evidence="2" type="ORF">NP075_04580</name>
</gene>
<protein>
    <submittedName>
        <fullName evidence="2">Glycosyl transferase</fullName>
    </submittedName>
</protein>
<dbReference type="Pfam" id="PF13692">
    <property type="entry name" value="Glyco_trans_1_4"/>
    <property type="match status" value="1"/>
</dbReference>
<evidence type="ECO:0000313" key="3">
    <source>
        <dbReference type="Proteomes" id="UP001317322"/>
    </source>
</evidence>
<proteinExistence type="predicted"/>
<feature type="region of interest" description="Disordered" evidence="1">
    <location>
        <begin position="340"/>
        <end position="369"/>
    </location>
</feature>
<evidence type="ECO:0000313" key="2">
    <source>
        <dbReference type="EMBL" id="UUI66011.1"/>
    </source>
</evidence>
<name>A0ABY5K9E7_9CELL</name>
<accession>A0ABY5K9E7</accession>
<reference evidence="2 3" key="1">
    <citation type="submission" date="2022-07" db="EMBL/GenBank/DDBJ databases">
        <title>Novel species in genus cellulomonas.</title>
        <authorList>
            <person name="Ye L."/>
        </authorList>
    </citation>
    <scope>NUCLEOTIDE SEQUENCE [LARGE SCALE GENOMIC DNA]</scope>
    <source>
        <strain evidence="3">zg-Y908</strain>
    </source>
</reference>
<dbReference type="RefSeq" id="WP_227564128.1">
    <property type="nucleotide sequence ID" value="NZ_CP101989.1"/>
</dbReference>
<organism evidence="2 3">
    <name type="scientific">Cellulomonas wangsupingiae</name>
    <dbReference type="NCBI Taxonomy" id="2968085"/>
    <lineage>
        <taxon>Bacteria</taxon>
        <taxon>Bacillati</taxon>
        <taxon>Actinomycetota</taxon>
        <taxon>Actinomycetes</taxon>
        <taxon>Micrococcales</taxon>
        <taxon>Cellulomonadaceae</taxon>
        <taxon>Cellulomonas</taxon>
    </lineage>
</organism>
<dbReference type="Gene3D" id="3.40.50.2000">
    <property type="entry name" value="Glycogen Phosphorylase B"/>
    <property type="match status" value="1"/>
</dbReference>
<dbReference type="Proteomes" id="UP001317322">
    <property type="component" value="Chromosome"/>
</dbReference>
<sequence>MGDEDGRARPLRVLQSVRGPRPTTNPYVVQLMRGLAGHVEVRAFTWSAALLWRYDVLHVHWPEVVVERRHPLRRLAAVAALHLVLLRCSLRRTAVVRTAHNLRPHEEVPDRATAGVLRACDRATTWWIRLNDGTSTPGGAPATTVRHGHYVDWFAGHPTEPAVTGRLVSVGLLRPYKGVDELLSAFAALDDAEASLVVAGRPVTEAVAAQVRTAAAQDPRVVTDLRHVDDADLVRWTTSASLVALPYRQMHNSGAALLALSLGRPVLVPANPVTDALAAEVGPAWVRRFTGPLTADVLRTALADVAGLSDTAVPDLSARDWGAGTRAHLEVYRAAVGRARGRAPGRPPVHATEAVRPTVGAGHDTRENA</sequence>
<dbReference type="GO" id="GO:0016740">
    <property type="term" value="F:transferase activity"/>
    <property type="evidence" value="ECO:0007669"/>
    <property type="project" value="UniProtKB-KW"/>
</dbReference>
<dbReference type="EMBL" id="CP101989">
    <property type="protein sequence ID" value="UUI66011.1"/>
    <property type="molecule type" value="Genomic_DNA"/>
</dbReference>
<evidence type="ECO:0000256" key="1">
    <source>
        <dbReference type="SAM" id="MobiDB-lite"/>
    </source>
</evidence>